<name>A0A850LJM0_9RHOB</name>
<dbReference type="EMBL" id="JABXIY010000040">
    <property type="protein sequence ID" value="NVK98093.1"/>
    <property type="molecule type" value="Genomic_DNA"/>
</dbReference>
<evidence type="ECO:0000313" key="1">
    <source>
        <dbReference type="EMBL" id="MCE8538295.1"/>
    </source>
</evidence>
<reference evidence="1" key="2">
    <citation type="journal article" date="2021" name="Environ. Microbiol.">
        <title>Cryptic niche differentiation of novel sediment ecotypes of Rugeria pomeroyi correlates with nitrate respiration.</title>
        <authorList>
            <person name="Lin X."/>
            <person name="McNichol J."/>
            <person name="Chu X."/>
            <person name="Qian Y."/>
            <person name="Luo H."/>
        </authorList>
    </citation>
    <scope>NUCLEOTIDE SEQUENCE</scope>
    <source>
        <strain evidence="1">SZCCDBB064</strain>
    </source>
</reference>
<dbReference type="EMBL" id="JAGQAF010000007">
    <property type="protein sequence ID" value="MCE8538295.1"/>
    <property type="molecule type" value="Genomic_DNA"/>
</dbReference>
<sequence length="63" mass="6941">MGINTERDIEANLQIGPTDAGMVRLFVEAHGVEVPMDFDPEEAEEIAEEIRAAAQAARLMSKR</sequence>
<proteinExistence type="predicted"/>
<dbReference type="AlphaFoldDB" id="A0A850LJM0"/>
<dbReference type="InterPro" id="IPR046287">
    <property type="entry name" value="DUF6324"/>
</dbReference>
<evidence type="ECO:0000313" key="2">
    <source>
        <dbReference type="EMBL" id="NVK98093.1"/>
    </source>
</evidence>
<dbReference type="Proteomes" id="UP000813672">
    <property type="component" value="Unassembled WGS sequence"/>
</dbReference>
<evidence type="ECO:0000313" key="3">
    <source>
        <dbReference type="Proteomes" id="UP000565723"/>
    </source>
</evidence>
<dbReference type="Pfam" id="PF19849">
    <property type="entry name" value="DUF6324"/>
    <property type="match status" value="1"/>
</dbReference>
<dbReference type="RefSeq" id="WP_044028177.1">
    <property type="nucleotide sequence ID" value="NZ_CP076685.1"/>
</dbReference>
<comment type="caution">
    <text evidence="2">The sequence shown here is derived from an EMBL/GenBank/DDBJ whole genome shotgun (WGS) entry which is preliminary data.</text>
</comment>
<accession>A0A850LJM0</accession>
<protein>
    <submittedName>
        <fullName evidence="2">Uncharacterized protein</fullName>
    </submittedName>
</protein>
<organism evidence="2 3">
    <name type="scientific">Ruegeria pomeroyi</name>
    <dbReference type="NCBI Taxonomy" id="89184"/>
    <lineage>
        <taxon>Bacteria</taxon>
        <taxon>Pseudomonadati</taxon>
        <taxon>Pseudomonadota</taxon>
        <taxon>Alphaproteobacteria</taxon>
        <taxon>Rhodobacterales</taxon>
        <taxon>Roseobacteraceae</taxon>
        <taxon>Ruegeria</taxon>
    </lineage>
</organism>
<reference evidence="2 3" key="1">
    <citation type="journal article" date="2020" name="Proc. Natl. Acad. Sci. U.S.A.">
        <title>Ecological drivers of bacterial community assembly in synthetic phycospheres.</title>
        <authorList>
            <person name="Fu H."/>
            <person name="Uchimiya M."/>
            <person name="Gore J."/>
            <person name="Moran M.A."/>
        </authorList>
    </citation>
    <scope>NUCLEOTIDE SEQUENCE [LARGE SCALE GENOMIC DNA]</scope>
    <source>
        <strain evidence="2">HF-Din03</strain>
    </source>
</reference>
<gene>
    <name evidence="2" type="ORF">HW564_14275</name>
    <name evidence="1" type="ORF">KBY27_12620</name>
</gene>
<dbReference type="Proteomes" id="UP000565723">
    <property type="component" value="Unassembled WGS sequence"/>
</dbReference>